<evidence type="ECO:0000313" key="1">
    <source>
        <dbReference type="EMBL" id="MBU3158721.1"/>
    </source>
</evidence>
<proteinExistence type="predicted"/>
<protein>
    <recommendedName>
        <fullName evidence="3">Flavodoxin</fullName>
    </recommendedName>
</protein>
<evidence type="ECO:0008006" key="3">
    <source>
        <dbReference type="Google" id="ProtNLM"/>
    </source>
</evidence>
<gene>
    <name evidence="1" type="ORF">KPL37_02890</name>
</gene>
<name>A0ABS6BP84_9CLOT</name>
<sequence>MTNIKTAVLFFSRTGTSERIATKIADGLGISPIRITDDKNWNGIFGFIKGGYYASTNKSVNIKINGEYKEADQYVVISPLWAGKPTPAICEFLKQVPVNKVNLILTCNGSNIESAFTKYENTIGKLKGHFGIVKRLKDEDERIKDIIQAVK</sequence>
<comment type="caution">
    <text evidence="1">The sequence shown here is derived from an EMBL/GenBank/DDBJ whole genome shotgun (WGS) entry which is preliminary data.</text>
</comment>
<dbReference type="Proteomes" id="UP000776252">
    <property type="component" value="Unassembled WGS sequence"/>
</dbReference>
<organism evidence="1 2">
    <name type="scientific">Clostridium frigoris</name>
    <dbReference type="NCBI Taxonomy" id="205327"/>
    <lineage>
        <taxon>Bacteria</taxon>
        <taxon>Bacillati</taxon>
        <taxon>Bacillota</taxon>
        <taxon>Clostridia</taxon>
        <taxon>Eubacteriales</taxon>
        <taxon>Clostridiaceae</taxon>
        <taxon>Clostridium</taxon>
    </lineage>
</organism>
<dbReference type="EMBL" id="JAHLDV010000004">
    <property type="protein sequence ID" value="MBU3158721.1"/>
    <property type="molecule type" value="Genomic_DNA"/>
</dbReference>
<dbReference type="RefSeq" id="WP_216145932.1">
    <property type="nucleotide sequence ID" value="NZ_JAHLDV010000004.1"/>
</dbReference>
<accession>A0ABS6BP84</accession>
<keyword evidence="2" id="KW-1185">Reference proteome</keyword>
<reference evidence="1 2" key="1">
    <citation type="submission" date="2021-06" db="EMBL/GenBank/DDBJ databases">
        <title>Clostridia strains as spoilage organisms.</title>
        <authorList>
            <person name="Wambui J."/>
            <person name="Stephan R."/>
            <person name="Stevens M.J.A."/>
        </authorList>
    </citation>
    <scope>NUCLEOTIDE SEQUENCE [LARGE SCALE GENOMIC DNA]</scope>
    <source>
        <strain evidence="1 2">DSM 14204</strain>
    </source>
</reference>
<evidence type="ECO:0000313" key="2">
    <source>
        <dbReference type="Proteomes" id="UP000776252"/>
    </source>
</evidence>